<accession>A0A0C2WC25</accession>
<dbReference type="HOGENOM" id="CLU_1454032_0_0_1"/>
<sequence length="186" mass="20717">MRDLLLSMRILQSKPHPIALALAPKSNMKKFFTKCSHAFGKIKAKKNNLDSCLSLLLSRLQKTNPVMVVDWAIIDCISSLLAFDHSETARRVRSVSDAQNLIDLVELLVNDRSFLDKCGPDAARKAAYLASDIFARIPLLPRSFLSGPLRLYNSNVEVSLCILCAYFDLVHAHDSWCARLGSLAES</sequence>
<dbReference type="AlphaFoldDB" id="A0A0C2WC25"/>
<name>A0A0C2WC25_AMAMK</name>
<protein>
    <submittedName>
        <fullName evidence="1">Uncharacterized protein</fullName>
    </submittedName>
</protein>
<dbReference type="InParanoid" id="A0A0C2WC25"/>
<dbReference type="Proteomes" id="UP000054549">
    <property type="component" value="Unassembled WGS sequence"/>
</dbReference>
<evidence type="ECO:0000313" key="1">
    <source>
        <dbReference type="EMBL" id="KIL58857.1"/>
    </source>
</evidence>
<gene>
    <name evidence="1" type="ORF">M378DRAFT_292189</name>
</gene>
<reference evidence="1 2" key="1">
    <citation type="submission" date="2014-04" db="EMBL/GenBank/DDBJ databases">
        <title>Evolutionary Origins and Diversification of the Mycorrhizal Mutualists.</title>
        <authorList>
            <consortium name="DOE Joint Genome Institute"/>
            <consortium name="Mycorrhizal Genomics Consortium"/>
            <person name="Kohler A."/>
            <person name="Kuo A."/>
            <person name="Nagy L.G."/>
            <person name="Floudas D."/>
            <person name="Copeland A."/>
            <person name="Barry K.W."/>
            <person name="Cichocki N."/>
            <person name="Veneault-Fourrey C."/>
            <person name="LaButti K."/>
            <person name="Lindquist E.A."/>
            <person name="Lipzen A."/>
            <person name="Lundell T."/>
            <person name="Morin E."/>
            <person name="Murat C."/>
            <person name="Riley R."/>
            <person name="Ohm R."/>
            <person name="Sun H."/>
            <person name="Tunlid A."/>
            <person name="Henrissat B."/>
            <person name="Grigoriev I.V."/>
            <person name="Hibbett D.S."/>
            <person name="Martin F."/>
        </authorList>
    </citation>
    <scope>NUCLEOTIDE SEQUENCE [LARGE SCALE GENOMIC DNA]</scope>
    <source>
        <strain evidence="1 2">Koide BX008</strain>
    </source>
</reference>
<proteinExistence type="predicted"/>
<keyword evidence="2" id="KW-1185">Reference proteome</keyword>
<evidence type="ECO:0000313" key="2">
    <source>
        <dbReference type="Proteomes" id="UP000054549"/>
    </source>
</evidence>
<organism evidence="1 2">
    <name type="scientific">Amanita muscaria (strain Koide BX008)</name>
    <dbReference type="NCBI Taxonomy" id="946122"/>
    <lineage>
        <taxon>Eukaryota</taxon>
        <taxon>Fungi</taxon>
        <taxon>Dikarya</taxon>
        <taxon>Basidiomycota</taxon>
        <taxon>Agaricomycotina</taxon>
        <taxon>Agaricomycetes</taxon>
        <taxon>Agaricomycetidae</taxon>
        <taxon>Agaricales</taxon>
        <taxon>Pluteineae</taxon>
        <taxon>Amanitaceae</taxon>
        <taxon>Amanita</taxon>
    </lineage>
</organism>
<dbReference type="EMBL" id="KN818328">
    <property type="protein sequence ID" value="KIL58857.1"/>
    <property type="molecule type" value="Genomic_DNA"/>
</dbReference>